<dbReference type="PANTHER" id="PTHR11079:SF202">
    <property type="entry name" value="TRNA-SPECIFIC ADENOSINE DEAMINASE"/>
    <property type="match status" value="1"/>
</dbReference>
<feature type="binding site" evidence="8">
    <location>
        <position position="89"/>
    </location>
    <ligand>
        <name>Zn(2+)</name>
        <dbReference type="ChEBI" id="CHEBI:29105"/>
        <note>catalytic</note>
    </ligand>
</feature>
<reference evidence="10 11" key="1">
    <citation type="submission" date="2020-08" db="EMBL/GenBank/DDBJ databases">
        <title>Genomic Encyclopedia of Type Strains, Phase IV (KMG-IV): sequencing the most valuable type-strain genomes for metagenomic binning, comparative biology and taxonomic classification.</title>
        <authorList>
            <person name="Goeker M."/>
        </authorList>
    </citation>
    <scope>NUCLEOTIDE SEQUENCE [LARGE SCALE GENOMIC DNA]</scope>
    <source>
        <strain evidence="10 11">DSM 24696</strain>
    </source>
</reference>
<keyword evidence="3 8" id="KW-0819">tRNA processing</keyword>
<name>A0A840QUK5_9BACI</name>
<dbReference type="Proteomes" id="UP000551878">
    <property type="component" value="Unassembled WGS sequence"/>
</dbReference>
<evidence type="ECO:0000256" key="4">
    <source>
        <dbReference type="ARBA" id="ARBA00022723"/>
    </source>
</evidence>
<feature type="active site" description="Proton donor" evidence="8">
    <location>
        <position position="61"/>
    </location>
</feature>
<evidence type="ECO:0000313" key="10">
    <source>
        <dbReference type="EMBL" id="MBB5174937.1"/>
    </source>
</evidence>
<feature type="binding site" evidence="8">
    <location>
        <position position="59"/>
    </location>
    <ligand>
        <name>Zn(2+)</name>
        <dbReference type="ChEBI" id="CHEBI:29105"/>
        <note>catalytic</note>
    </ligand>
</feature>
<dbReference type="PROSITE" id="PS51747">
    <property type="entry name" value="CYT_DCMP_DEAMINASES_2"/>
    <property type="match status" value="1"/>
</dbReference>
<evidence type="ECO:0000256" key="2">
    <source>
        <dbReference type="ARBA" id="ARBA00011738"/>
    </source>
</evidence>
<dbReference type="GO" id="GO:0052717">
    <property type="term" value="F:tRNA-specific adenosine-34 deaminase activity"/>
    <property type="evidence" value="ECO:0007669"/>
    <property type="project" value="UniProtKB-UniRule"/>
</dbReference>
<evidence type="ECO:0000259" key="9">
    <source>
        <dbReference type="PROSITE" id="PS51747"/>
    </source>
</evidence>
<comment type="cofactor">
    <cofactor evidence="8">
        <name>Zn(2+)</name>
        <dbReference type="ChEBI" id="CHEBI:29105"/>
    </cofactor>
    <text evidence="8">Binds 1 zinc ion per subunit.</text>
</comment>
<evidence type="ECO:0000256" key="1">
    <source>
        <dbReference type="ARBA" id="ARBA00010669"/>
    </source>
</evidence>
<proteinExistence type="inferred from homology"/>
<dbReference type="AlphaFoldDB" id="A0A840QUK5"/>
<keyword evidence="11" id="KW-1185">Reference proteome</keyword>
<keyword evidence="6 8" id="KW-0862">Zinc</keyword>
<dbReference type="RefSeq" id="WP_184665332.1">
    <property type="nucleotide sequence ID" value="NZ_JACHHB010000018.1"/>
</dbReference>
<comment type="caution">
    <text evidence="10">The sequence shown here is derived from an EMBL/GenBank/DDBJ whole genome shotgun (WGS) entry which is preliminary data.</text>
</comment>
<dbReference type="SUPFAM" id="SSF53927">
    <property type="entry name" value="Cytidine deaminase-like"/>
    <property type="match status" value="1"/>
</dbReference>
<evidence type="ECO:0000256" key="8">
    <source>
        <dbReference type="HAMAP-Rule" id="MF_00972"/>
    </source>
</evidence>
<evidence type="ECO:0000256" key="6">
    <source>
        <dbReference type="ARBA" id="ARBA00022833"/>
    </source>
</evidence>
<feature type="domain" description="CMP/dCMP-type deaminase" evidence="9">
    <location>
        <begin position="8"/>
        <end position="133"/>
    </location>
</feature>
<dbReference type="Pfam" id="PF14437">
    <property type="entry name" value="MafB19-deam"/>
    <property type="match status" value="1"/>
</dbReference>
<dbReference type="InterPro" id="IPR016193">
    <property type="entry name" value="Cytidine_deaminase-like"/>
</dbReference>
<feature type="binding site" evidence="8">
    <location>
        <position position="92"/>
    </location>
    <ligand>
        <name>Zn(2+)</name>
        <dbReference type="ChEBI" id="CHEBI:29105"/>
        <note>catalytic</note>
    </ligand>
</feature>
<dbReference type="EC" id="3.5.4.33" evidence="8"/>
<dbReference type="InterPro" id="IPR058535">
    <property type="entry name" value="MafB19-deam"/>
</dbReference>
<dbReference type="PANTHER" id="PTHR11079">
    <property type="entry name" value="CYTOSINE DEAMINASE FAMILY MEMBER"/>
    <property type="match status" value="1"/>
</dbReference>
<gene>
    <name evidence="8" type="primary">tadA</name>
    <name evidence="10" type="ORF">HNQ41_003160</name>
</gene>
<protein>
    <recommendedName>
        <fullName evidence="8">tRNA-specific adenosine deaminase</fullName>
        <ecNumber evidence="8">3.5.4.33</ecNumber>
    </recommendedName>
</protein>
<sequence length="160" mass="17886">MESKPLSTSDEWYMRQALMLADEAETQGEVPIGAIIVRHGSIIGSGSNRREMWQRSTAHAEMIAIEEACSHIGSWRLTDSTMYVTLEPCPMCAGAILQSRIERVVFSAPDPKGGCCGTFMNLLADERFNHQAEVTGHVLEEESARRLKGFFKKLREKPKT</sequence>
<comment type="similarity">
    <text evidence="1">Belongs to the cytidine and deoxycytidylate deaminase family. ADAT2 subfamily.</text>
</comment>
<keyword evidence="4 8" id="KW-0479">Metal-binding</keyword>
<dbReference type="GO" id="GO:0008270">
    <property type="term" value="F:zinc ion binding"/>
    <property type="evidence" value="ECO:0007669"/>
    <property type="project" value="UniProtKB-UniRule"/>
</dbReference>
<dbReference type="InterPro" id="IPR002125">
    <property type="entry name" value="CMP_dCMP_dom"/>
</dbReference>
<evidence type="ECO:0000256" key="5">
    <source>
        <dbReference type="ARBA" id="ARBA00022801"/>
    </source>
</evidence>
<comment type="subunit">
    <text evidence="2 8">Homodimer.</text>
</comment>
<evidence type="ECO:0000313" key="11">
    <source>
        <dbReference type="Proteomes" id="UP000551878"/>
    </source>
</evidence>
<comment type="catalytic activity">
    <reaction evidence="7 8">
        <text>adenosine(34) in tRNA + H2O + H(+) = inosine(34) in tRNA + NH4(+)</text>
        <dbReference type="Rhea" id="RHEA:43168"/>
        <dbReference type="Rhea" id="RHEA-COMP:10373"/>
        <dbReference type="Rhea" id="RHEA-COMP:10374"/>
        <dbReference type="ChEBI" id="CHEBI:15377"/>
        <dbReference type="ChEBI" id="CHEBI:15378"/>
        <dbReference type="ChEBI" id="CHEBI:28938"/>
        <dbReference type="ChEBI" id="CHEBI:74411"/>
        <dbReference type="ChEBI" id="CHEBI:82852"/>
        <dbReference type="EC" id="3.5.4.33"/>
    </reaction>
</comment>
<dbReference type="PROSITE" id="PS00903">
    <property type="entry name" value="CYT_DCMP_DEAMINASES_1"/>
    <property type="match status" value="1"/>
</dbReference>
<keyword evidence="5 8" id="KW-0378">Hydrolase</keyword>
<dbReference type="GO" id="GO:0002100">
    <property type="term" value="P:tRNA wobble adenosine to inosine editing"/>
    <property type="evidence" value="ECO:0007669"/>
    <property type="project" value="UniProtKB-UniRule"/>
</dbReference>
<dbReference type="InterPro" id="IPR016192">
    <property type="entry name" value="APOBEC/CMP_deaminase_Zn-bd"/>
</dbReference>
<evidence type="ECO:0000256" key="7">
    <source>
        <dbReference type="ARBA" id="ARBA00048045"/>
    </source>
</evidence>
<dbReference type="InterPro" id="IPR028883">
    <property type="entry name" value="tRNA_aden_deaminase"/>
</dbReference>
<dbReference type="NCBIfam" id="NF008113">
    <property type="entry name" value="PRK10860.1"/>
    <property type="match status" value="1"/>
</dbReference>
<dbReference type="EMBL" id="JACHHB010000018">
    <property type="protein sequence ID" value="MBB5174937.1"/>
    <property type="molecule type" value="Genomic_DNA"/>
</dbReference>
<organism evidence="10 11">
    <name type="scientific">Texcoconibacillus texcoconensis</name>
    <dbReference type="NCBI Taxonomy" id="1095777"/>
    <lineage>
        <taxon>Bacteria</taxon>
        <taxon>Bacillati</taxon>
        <taxon>Bacillota</taxon>
        <taxon>Bacilli</taxon>
        <taxon>Bacillales</taxon>
        <taxon>Bacillaceae</taxon>
        <taxon>Texcoconibacillus</taxon>
    </lineage>
</organism>
<dbReference type="HAMAP" id="MF_00972">
    <property type="entry name" value="tRNA_aden_deaminase"/>
    <property type="match status" value="1"/>
</dbReference>
<evidence type="ECO:0000256" key="3">
    <source>
        <dbReference type="ARBA" id="ARBA00022694"/>
    </source>
</evidence>
<dbReference type="CDD" id="cd01285">
    <property type="entry name" value="nucleoside_deaminase"/>
    <property type="match status" value="1"/>
</dbReference>
<accession>A0A840QUK5</accession>
<dbReference type="FunFam" id="3.40.140.10:FF:000005">
    <property type="entry name" value="tRNA-specific adenosine deaminase"/>
    <property type="match status" value="1"/>
</dbReference>
<comment type="function">
    <text evidence="8">Catalyzes the deamination of adenosine to inosine at the wobble position 34 of tRNA(Arg2).</text>
</comment>
<dbReference type="Gene3D" id="3.40.140.10">
    <property type="entry name" value="Cytidine Deaminase, domain 2"/>
    <property type="match status" value="1"/>
</dbReference>